<dbReference type="AlphaFoldDB" id="A0A2M6P299"/>
<evidence type="ECO:0000313" key="2">
    <source>
        <dbReference type="Proteomes" id="UP000228528"/>
    </source>
</evidence>
<accession>A0A2M6P299</accession>
<reference evidence="2" key="1">
    <citation type="submission" date="2017-09" db="EMBL/GenBank/DDBJ databases">
        <title>Depth-based differentiation of microbial function through sediment-hosted aquifers and enrichment of novel symbionts in the deep terrestrial subsurface.</title>
        <authorList>
            <person name="Probst A.J."/>
            <person name="Ladd B."/>
            <person name="Jarett J.K."/>
            <person name="Geller-Mcgrath D.E."/>
            <person name="Sieber C.M.K."/>
            <person name="Emerson J.B."/>
            <person name="Anantharaman K."/>
            <person name="Thomas B.C."/>
            <person name="Malmstrom R."/>
            <person name="Stieglmeier M."/>
            <person name="Klingl A."/>
            <person name="Woyke T."/>
            <person name="Ryan C.M."/>
            <person name="Banfield J.F."/>
        </authorList>
    </citation>
    <scope>NUCLEOTIDE SEQUENCE [LARGE SCALE GENOMIC DNA]</scope>
</reference>
<comment type="caution">
    <text evidence="1">The sequence shown here is derived from an EMBL/GenBank/DDBJ whole genome shotgun (WGS) entry which is preliminary data.</text>
</comment>
<proteinExistence type="predicted"/>
<evidence type="ECO:0000313" key="1">
    <source>
        <dbReference type="EMBL" id="PIR77679.1"/>
    </source>
</evidence>
<organism evidence="1 2">
    <name type="scientific">Candidatus Magasanikbacteria bacterium CG10_big_fil_rev_8_21_14_0_10_38_6</name>
    <dbReference type="NCBI Taxonomy" id="1974647"/>
    <lineage>
        <taxon>Bacteria</taxon>
        <taxon>Candidatus Magasanikiibacteriota</taxon>
    </lineage>
</organism>
<protein>
    <submittedName>
        <fullName evidence="1">Uncharacterized protein</fullName>
    </submittedName>
</protein>
<dbReference type="EMBL" id="PFBW01000048">
    <property type="protein sequence ID" value="PIR77679.1"/>
    <property type="molecule type" value="Genomic_DNA"/>
</dbReference>
<gene>
    <name evidence="1" type="ORF">COU30_01120</name>
</gene>
<name>A0A2M6P299_9BACT</name>
<sequence length="62" mass="7278">MQFTKEQIESFKALYKKEFGEELTDEQAQVEAGDLIDMLKVVCKPVKRESYEKFATERTTNK</sequence>
<dbReference type="Proteomes" id="UP000228528">
    <property type="component" value="Unassembled WGS sequence"/>
</dbReference>